<keyword evidence="1" id="KW-0647">Proteasome</keyword>
<dbReference type="AlphaFoldDB" id="A0A0B8RPI8"/>
<organism evidence="1">
    <name type="scientific">Philothamnus irregularis</name>
    <name type="common">brown tree snake</name>
    <dbReference type="NCBI Taxonomy" id="1899461"/>
    <lineage>
        <taxon>Eukaryota</taxon>
        <taxon>Metazoa</taxon>
        <taxon>Chordata</taxon>
        <taxon>Craniata</taxon>
        <taxon>Vertebrata</taxon>
        <taxon>Euteleostomi</taxon>
        <taxon>Lepidosauria</taxon>
        <taxon>Squamata</taxon>
        <taxon>Bifurcata</taxon>
        <taxon>Unidentata</taxon>
        <taxon>Episquamata</taxon>
        <taxon>Toxicofera</taxon>
        <taxon>Serpentes</taxon>
        <taxon>Colubroidea</taxon>
        <taxon>Colubridae</taxon>
        <taxon>Colubrinae</taxon>
        <taxon>Philothamnus</taxon>
    </lineage>
</organism>
<dbReference type="EMBL" id="GBSH01002127">
    <property type="protein sequence ID" value="JAG66899.1"/>
    <property type="molecule type" value="Transcribed_RNA"/>
</dbReference>
<dbReference type="PANTHER" id="PTHR31051">
    <property type="entry name" value="PROTEASOME ASSEMBLY CHAPERONE 3"/>
    <property type="match status" value="1"/>
</dbReference>
<evidence type="ECO:0000313" key="1">
    <source>
        <dbReference type="EMBL" id="JAG66899.1"/>
    </source>
</evidence>
<protein>
    <submittedName>
        <fullName evidence="1">Proteasome assembly chaperone 3-like</fullName>
    </submittedName>
</protein>
<proteinExistence type="predicted"/>
<dbReference type="InterPro" id="IPR053720">
    <property type="entry name" value="Psm_Assembly_Chaperone"/>
</dbReference>
<dbReference type="PANTHER" id="PTHR31051:SF1">
    <property type="entry name" value="PROTEASOME ASSEMBLY CHAPERONE 3"/>
    <property type="match status" value="1"/>
</dbReference>
<dbReference type="GO" id="GO:0043248">
    <property type="term" value="P:proteasome assembly"/>
    <property type="evidence" value="ECO:0007669"/>
    <property type="project" value="InterPro"/>
</dbReference>
<name>A0A0B8RPI8_9SAUR</name>
<dbReference type="Pfam" id="PF10178">
    <property type="entry name" value="PAC3"/>
    <property type="match status" value="1"/>
</dbReference>
<reference evidence="1" key="1">
    <citation type="journal article" date="2014" name="BMC Genomics">
        <title>RNA-seq and high-definition mass spectrometry reveal the complex and divergent venoms of two rear-fanged colubrid snakes.</title>
        <authorList>
            <person name="McGivern J.J."/>
            <person name="Wray K.P."/>
            <person name="Margres M.J."/>
            <person name="Couch M.E."/>
            <person name="Mackessy S.P."/>
            <person name="Rokyta D.R."/>
        </authorList>
    </citation>
    <scope>NUCLEOTIDE SEQUENCE</scope>
    <source>
        <tissue evidence="1">Venom gland</tissue>
    </source>
</reference>
<dbReference type="InterPro" id="IPR018788">
    <property type="entry name" value="Proteasome_assmbl_chp_3"/>
</dbReference>
<dbReference type="GO" id="GO:0000502">
    <property type="term" value="C:proteasome complex"/>
    <property type="evidence" value="ECO:0007669"/>
    <property type="project" value="UniProtKB-KW"/>
</dbReference>
<accession>A0A0B8RPI8</accession>
<sequence>MATQPIPVSKQSREIVGGIPTEVVCTAFGTTILVVVTQYGKMGTLVSVEPDAVPDGVNRPLWTTKVLLGKDEPLVHISAKHLVTSVSQEAGNKTVLLAMALKDKSIEGIRMLKELIHQCRVW</sequence>
<dbReference type="Gene3D" id="3.30.230.90">
    <property type="match status" value="1"/>
</dbReference>